<feature type="domain" description="DUF7575" evidence="2">
    <location>
        <begin position="94"/>
        <end position="117"/>
    </location>
</feature>
<feature type="coiled-coil region" evidence="1">
    <location>
        <begin position="22"/>
        <end position="49"/>
    </location>
</feature>
<keyword evidence="1" id="KW-0175">Coiled coil</keyword>
<dbReference type="RefSeq" id="WP_059066186.1">
    <property type="nucleotide sequence ID" value="NZ_JAOQJX010000018.1"/>
</dbReference>
<evidence type="ECO:0000259" key="2">
    <source>
        <dbReference type="Pfam" id="PF24460"/>
    </source>
</evidence>
<comment type="caution">
    <text evidence="3">The sequence shown here is derived from an EMBL/GenBank/DDBJ whole genome shotgun (WGS) entry which is preliminary data.</text>
</comment>
<accession>A0ABT2TD80</accession>
<dbReference type="Proteomes" id="UP001652394">
    <property type="component" value="Unassembled WGS sequence"/>
</dbReference>
<proteinExistence type="predicted"/>
<reference evidence="3 4" key="1">
    <citation type="journal article" date="2021" name="ISME Commun">
        <title>Automated analysis of genomic sequences facilitates high-throughput and comprehensive description of bacteria.</title>
        <authorList>
            <person name="Hitch T.C.A."/>
        </authorList>
    </citation>
    <scope>NUCLEOTIDE SEQUENCE [LARGE SCALE GENOMIC DNA]</scope>
    <source>
        <strain evidence="3 4">H2_18</strain>
    </source>
</reference>
<keyword evidence="4" id="KW-1185">Reference proteome</keyword>
<organism evidence="3 4">
    <name type="scientific">Faecalicatena acetigenes</name>
    <dbReference type="NCBI Taxonomy" id="2981790"/>
    <lineage>
        <taxon>Bacteria</taxon>
        <taxon>Bacillati</taxon>
        <taxon>Bacillota</taxon>
        <taxon>Clostridia</taxon>
        <taxon>Lachnospirales</taxon>
        <taxon>Lachnospiraceae</taxon>
        <taxon>Faecalicatena</taxon>
    </lineage>
</organism>
<name>A0ABT2TD80_9FIRM</name>
<dbReference type="InterPro" id="IPR055997">
    <property type="entry name" value="DUF7575"/>
</dbReference>
<dbReference type="Gene3D" id="1.10.287.700">
    <property type="entry name" value="Helix hairpin bin"/>
    <property type="match status" value="1"/>
</dbReference>
<dbReference type="EMBL" id="JAOQJX010000018">
    <property type="protein sequence ID" value="MCU6748244.1"/>
    <property type="molecule type" value="Genomic_DNA"/>
</dbReference>
<evidence type="ECO:0000313" key="3">
    <source>
        <dbReference type="EMBL" id="MCU6748244.1"/>
    </source>
</evidence>
<sequence length="237" mass="26130">MKEFFEDLTKRIGETAEAVTNKAGEAVEIQRLKNQIRSLERENEKDFAEIGKRIYRLYQENTATDEAAAGYCEAIKSREGSIREYHHKMAKVRGTMKCHTCGKMVEKEIAFCPYCGAKAEKTEEAQDMEKQTGHKAADAVEKAANKTADAIDQASQKTTDTVEKVVRKTADAADKAVHKTADIADKAVHKTADMADKAAEKTADMTHKAAEKVADMVEKVADKAADIAGKTEKKAEE</sequence>
<gene>
    <name evidence="3" type="ORF">OCV51_11360</name>
</gene>
<protein>
    <submittedName>
        <fullName evidence="3">Zinc ribbon domain-containing protein</fullName>
    </submittedName>
</protein>
<evidence type="ECO:0000313" key="4">
    <source>
        <dbReference type="Proteomes" id="UP001652394"/>
    </source>
</evidence>
<evidence type="ECO:0000256" key="1">
    <source>
        <dbReference type="SAM" id="Coils"/>
    </source>
</evidence>
<dbReference type="Pfam" id="PF24460">
    <property type="entry name" value="DUF7575"/>
    <property type="match status" value="1"/>
</dbReference>